<feature type="region of interest" description="Disordered" evidence="1">
    <location>
        <begin position="280"/>
        <end position="302"/>
    </location>
</feature>
<name>A0A9N8DQD3_9STRA</name>
<proteinExistence type="predicted"/>
<keyword evidence="2" id="KW-0812">Transmembrane</keyword>
<feature type="transmembrane region" description="Helical" evidence="2">
    <location>
        <begin position="250"/>
        <end position="271"/>
    </location>
</feature>
<evidence type="ECO:0000313" key="3">
    <source>
        <dbReference type="EMBL" id="CAB9504811.1"/>
    </source>
</evidence>
<keyword evidence="2" id="KW-0472">Membrane</keyword>
<evidence type="ECO:0000256" key="1">
    <source>
        <dbReference type="SAM" id="MobiDB-lite"/>
    </source>
</evidence>
<gene>
    <name evidence="3" type="ORF">SEMRO_209_G087420.1</name>
</gene>
<comment type="caution">
    <text evidence="3">The sequence shown here is derived from an EMBL/GenBank/DDBJ whole genome shotgun (WGS) entry which is preliminary data.</text>
</comment>
<dbReference type="Pfam" id="PF03382">
    <property type="entry name" value="DUF285"/>
    <property type="match status" value="2"/>
</dbReference>
<protein>
    <submittedName>
        <fullName evidence="3">(Lipo)protein</fullName>
    </submittedName>
</protein>
<dbReference type="InterPro" id="IPR011889">
    <property type="entry name" value="Liste_lipo_26"/>
</dbReference>
<dbReference type="EMBL" id="CAICTM010000208">
    <property type="protein sequence ID" value="CAB9504811.1"/>
    <property type="molecule type" value="Genomic_DNA"/>
</dbReference>
<sequence>MNTPNTCDDDEIARLNHYLQHFTRFDVVNEGTAQSVAAAGLRSVDVPDKTDYDEKSNHYHVDKTKDKELGDNVSAVLVQSISPSNEYSPAEVSADQRLNTLIPTIVNSASCNQSPEDSDHGPFRLQGISDALHSIQPALLEPRDQDTVEELNSIQPMPLQRNNNVDLTSQSGAGAYAISNPLFRPHDTNPEPRPITDTAQDVENPPALFQFENSADTLVEAHLVEESQTEIVHAEKVPTEPTRMHRRNRLLPFVAALIIVALLVVLGILLWGDIKDEPSNVDTETTSNIRNQGNESSVASNDTITIIESGSTSNSTSKNSTESKQQWCFRTTEELYQTITKYWEDTSTNSSVSNIYGWPMSKWCGISNITIFDHLFKVSKQRVDYDSIMPANLTDEAVITASNMVEDIGSWDMRRAERIEFMFEGLQNVSESWGIQKWDTTSLVSMEGVFKNTSWTLPMLNLSSWDTSKVETMAHLFLDSNVERPGIAQWDTAKLQTMFRFADGNPYFNEDLSKWNTGSVRTMQKAFRRCTNFNQDLSGWNTSSLELLNMAFLGTTSFHSNIGQWDVSNVETLYGTFKESNFNNDITTWSVTKVADMQRTFAQNKAFNQDVSAWNVSRVTDLYKAFDGASSFSQDLCAWRFRLPTGIRTRNMFQNTGCPNTSDPVSIEEGPFCFNCN</sequence>
<reference evidence="3" key="1">
    <citation type="submission" date="2020-06" db="EMBL/GenBank/DDBJ databases">
        <authorList>
            <consortium name="Plant Systems Biology data submission"/>
        </authorList>
    </citation>
    <scope>NUCLEOTIDE SEQUENCE</scope>
    <source>
        <strain evidence="3">D6</strain>
    </source>
</reference>
<dbReference type="AlphaFoldDB" id="A0A9N8DQD3"/>
<organism evidence="3 4">
    <name type="scientific">Seminavis robusta</name>
    <dbReference type="NCBI Taxonomy" id="568900"/>
    <lineage>
        <taxon>Eukaryota</taxon>
        <taxon>Sar</taxon>
        <taxon>Stramenopiles</taxon>
        <taxon>Ochrophyta</taxon>
        <taxon>Bacillariophyta</taxon>
        <taxon>Bacillariophyceae</taxon>
        <taxon>Bacillariophycidae</taxon>
        <taxon>Naviculales</taxon>
        <taxon>Naviculaceae</taxon>
        <taxon>Seminavis</taxon>
    </lineage>
</organism>
<dbReference type="NCBIfam" id="TIGR02167">
    <property type="entry name" value="Liste_lipo_26"/>
    <property type="match status" value="2"/>
</dbReference>
<evidence type="ECO:0000313" key="4">
    <source>
        <dbReference type="Proteomes" id="UP001153069"/>
    </source>
</evidence>
<keyword evidence="4" id="KW-1185">Reference proteome</keyword>
<evidence type="ECO:0000256" key="2">
    <source>
        <dbReference type="SAM" id="Phobius"/>
    </source>
</evidence>
<keyword evidence="2" id="KW-1133">Transmembrane helix</keyword>
<dbReference type="Proteomes" id="UP001153069">
    <property type="component" value="Unassembled WGS sequence"/>
</dbReference>
<dbReference type="InterPro" id="IPR005046">
    <property type="entry name" value="DUF285"/>
</dbReference>
<accession>A0A9N8DQD3</accession>